<comment type="caution">
    <text evidence="1">The sequence shown here is derived from an EMBL/GenBank/DDBJ whole genome shotgun (WGS) entry which is preliminary data.</text>
</comment>
<dbReference type="Proteomes" id="UP000245753">
    <property type="component" value="Unassembled WGS sequence"/>
</dbReference>
<proteinExistence type="predicted"/>
<evidence type="ECO:0000313" key="1">
    <source>
        <dbReference type="EMBL" id="PWG59080.1"/>
    </source>
</evidence>
<name>A0A2U2MQG0_9BIFI</name>
<keyword evidence="2" id="KW-1185">Reference proteome</keyword>
<dbReference type="OrthoDB" id="9906523at2"/>
<dbReference type="AlphaFoldDB" id="A0A2U2MQG0"/>
<accession>A0A2U2MQG0</accession>
<gene>
    <name evidence="1" type="ORF">DF200_09450</name>
</gene>
<evidence type="ECO:0000313" key="2">
    <source>
        <dbReference type="Proteomes" id="UP000245753"/>
    </source>
</evidence>
<organism evidence="1 2">
    <name type="scientific">Bifidobacterium catulorum</name>
    <dbReference type="NCBI Taxonomy" id="1630173"/>
    <lineage>
        <taxon>Bacteria</taxon>
        <taxon>Bacillati</taxon>
        <taxon>Actinomycetota</taxon>
        <taxon>Actinomycetes</taxon>
        <taxon>Bifidobacteriales</taxon>
        <taxon>Bifidobacteriaceae</taxon>
        <taxon>Bifidobacterium</taxon>
    </lineage>
</organism>
<reference evidence="1 2" key="1">
    <citation type="journal article" date="2018" name="Int. J. Syst. Evol. Microbiol.">
        <title>Bifidobacterium catulorum sp. nov., a novel taxon from the faeces of the baby common marmoset (Callithrix jacchus).</title>
        <authorList>
            <person name="Modesto M."/>
            <person name="Michelini S."/>
            <person name="Oki K."/>
            <person name="Biavati B."/>
            <person name="Watanabe K."/>
            <person name="Mattarelli P."/>
        </authorList>
    </citation>
    <scope>NUCLEOTIDE SEQUENCE [LARGE SCALE GENOMIC DNA]</scope>
    <source>
        <strain evidence="1 2">MRM 8.19</strain>
    </source>
</reference>
<protein>
    <submittedName>
        <fullName evidence="1">Uncharacterized protein</fullName>
    </submittedName>
</protein>
<dbReference type="RefSeq" id="WP_109138024.1">
    <property type="nucleotide sequence ID" value="NZ_QFFN01000040.1"/>
</dbReference>
<sequence length="253" mass="28807">MRKSAQTLRAIADWLRDTGNHVVWFRQRVKRGYSDHDLLDLGCNEVLRLANMLEDFSLASEGYAPAYGDRRKWLKHRHDTDEQLERWMDSGALTPGATFVSDDGREFVAESDVGKTGDAIAETTATADDGVRRRAEQAAAHDGPHRLFDALRHPLRCLSCLSRRSGRNDDGGGFRMATVREVGVDRCAWFEDLAYASAVLRMWCEWHGGAADRLDHYADVYGIDEALRRQAEIDRKFEEAWAWIGRNAVHLWD</sequence>
<dbReference type="EMBL" id="QFFN01000040">
    <property type="protein sequence ID" value="PWG59080.1"/>
    <property type="molecule type" value="Genomic_DNA"/>
</dbReference>